<gene>
    <name evidence="6" type="ORF">GUITHDRAFT_146693</name>
</gene>
<evidence type="ECO:0000256" key="3">
    <source>
        <dbReference type="ARBA" id="ARBA00022679"/>
    </source>
</evidence>
<evidence type="ECO:0000313" key="6">
    <source>
        <dbReference type="EMBL" id="EKX35197.1"/>
    </source>
</evidence>
<evidence type="ECO:0000313" key="7">
    <source>
        <dbReference type="EnsemblProtists" id="EKX35197"/>
    </source>
</evidence>
<feature type="region of interest" description="Disordered" evidence="4">
    <location>
        <begin position="36"/>
        <end position="66"/>
    </location>
</feature>
<feature type="compositionally biased region" description="Basic and acidic residues" evidence="4">
    <location>
        <begin position="42"/>
        <end position="65"/>
    </location>
</feature>
<evidence type="ECO:0000256" key="1">
    <source>
        <dbReference type="ARBA" id="ARBA00006962"/>
    </source>
</evidence>
<dbReference type="PaxDb" id="55529-EKX35197"/>
<dbReference type="HOGENOM" id="CLU_028367_3_1_1"/>
<feature type="region of interest" description="Disordered" evidence="4">
    <location>
        <begin position="353"/>
        <end position="398"/>
    </location>
</feature>
<dbReference type="Gene3D" id="3.40.50.2000">
    <property type="entry name" value="Glycogen Phosphorylase B"/>
    <property type="match status" value="1"/>
</dbReference>
<keyword evidence="8" id="KW-1185">Reference proteome</keyword>
<dbReference type="PANTHER" id="PTHR43025">
    <property type="entry name" value="MONOGALACTOSYLDIACYLGLYCEROL SYNTHASE"/>
    <property type="match status" value="1"/>
</dbReference>
<dbReference type="SUPFAM" id="SSF53756">
    <property type="entry name" value="UDP-Glycosyltransferase/glycogen phosphorylase"/>
    <property type="match status" value="1"/>
</dbReference>
<reference evidence="8" key="2">
    <citation type="submission" date="2012-11" db="EMBL/GenBank/DDBJ databases">
        <authorList>
            <person name="Kuo A."/>
            <person name="Curtis B.A."/>
            <person name="Tanifuji G."/>
            <person name="Burki F."/>
            <person name="Gruber A."/>
            <person name="Irimia M."/>
            <person name="Maruyama S."/>
            <person name="Arias M.C."/>
            <person name="Ball S.G."/>
            <person name="Gile G.H."/>
            <person name="Hirakawa Y."/>
            <person name="Hopkins J.F."/>
            <person name="Rensing S.A."/>
            <person name="Schmutz J."/>
            <person name="Symeonidi A."/>
            <person name="Elias M."/>
            <person name="Eveleigh R.J."/>
            <person name="Herman E.K."/>
            <person name="Klute M.J."/>
            <person name="Nakayama T."/>
            <person name="Obornik M."/>
            <person name="Reyes-Prieto A."/>
            <person name="Armbrust E.V."/>
            <person name="Aves S.J."/>
            <person name="Beiko R.G."/>
            <person name="Coutinho P."/>
            <person name="Dacks J.B."/>
            <person name="Durnford D.G."/>
            <person name="Fast N.M."/>
            <person name="Green B.R."/>
            <person name="Grisdale C."/>
            <person name="Hempe F."/>
            <person name="Henrissat B."/>
            <person name="Hoppner M.P."/>
            <person name="Ishida K.-I."/>
            <person name="Kim E."/>
            <person name="Koreny L."/>
            <person name="Kroth P.G."/>
            <person name="Liu Y."/>
            <person name="Malik S.-B."/>
            <person name="Maier U.G."/>
            <person name="McRose D."/>
            <person name="Mock T."/>
            <person name="Neilson J.A."/>
            <person name="Onodera N.T."/>
            <person name="Poole A.M."/>
            <person name="Pritham E.J."/>
            <person name="Richards T.A."/>
            <person name="Rocap G."/>
            <person name="Roy S.W."/>
            <person name="Sarai C."/>
            <person name="Schaack S."/>
            <person name="Shirato S."/>
            <person name="Slamovits C.H."/>
            <person name="Spencer D.F."/>
            <person name="Suzuki S."/>
            <person name="Worden A.Z."/>
            <person name="Zauner S."/>
            <person name="Barry K."/>
            <person name="Bell C."/>
            <person name="Bharti A.K."/>
            <person name="Crow J.A."/>
            <person name="Grimwood J."/>
            <person name="Kramer R."/>
            <person name="Lindquist E."/>
            <person name="Lucas S."/>
            <person name="Salamov A."/>
            <person name="McFadden G.I."/>
            <person name="Lane C.E."/>
            <person name="Keeling P.J."/>
            <person name="Gray M.W."/>
            <person name="Grigoriev I.V."/>
            <person name="Archibald J.M."/>
        </authorList>
    </citation>
    <scope>NUCLEOTIDE SEQUENCE</scope>
    <source>
        <strain evidence="8">CCMP2712</strain>
    </source>
</reference>
<comment type="similarity">
    <text evidence="1">Belongs to the glycosyltransferase 28 family.</text>
</comment>
<dbReference type="PANTHER" id="PTHR43025:SF3">
    <property type="entry name" value="MONOGALACTOSYLDIACYLGLYCEROL SYNTHASE 1, CHLOROPLASTIC"/>
    <property type="match status" value="1"/>
</dbReference>
<evidence type="ECO:0000259" key="5">
    <source>
        <dbReference type="Pfam" id="PF06925"/>
    </source>
</evidence>
<evidence type="ECO:0000256" key="2">
    <source>
        <dbReference type="ARBA" id="ARBA00022676"/>
    </source>
</evidence>
<dbReference type="KEGG" id="gtt:GUITHDRAFT_146693"/>
<dbReference type="STRING" id="905079.L1IGI0"/>
<reference evidence="7" key="3">
    <citation type="submission" date="2015-06" db="UniProtKB">
        <authorList>
            <consortium name="EnsemblProtists"/>
        </authorList>
    </citation>
    <scope>IDENTIFICATION</scope>
</reference>
<dbReference type="GO" id="GO:0016758">
    <property type="term" value="F:hexosyltransferase activity"/>
    <property type="evidence" value="ECO:0007669"/>
    <property type="project" value="InterPro"/>
</dbReference>
<dbReference type="Proteomes" id="UP000011087">
    <property type="component" value="Unassembled WGS sequence"/>
</dbReference>
<dbReference type="RefSeq" id="XP_005822177.1">
    <property type="nucleotide sequence ID" value="XM_005822120.1"/>
</dbReference>
<accession>L1IGI0</accession>
<evidence type="ECO:0000313" key="8">
    <source>
        <dbReference type="Proteomes" id="UP000011087"/>
    </source>
</evidence>
<dbReference type="InterPro" id="IPR009695">
    <property type="entry name" value="Diacylglyc_glucosyltr_N"/>
</dbReference>
<keyword evidence="2" id="KW-0328">Glycosyltransferase</keyword>
<proteinExistence type="inferred from homology"/>
<keyword evidence="3" id="KW-0808">Transferase</keyword>
<dbReference type="EMBL" id="JH993095">
    <property type="protein sequence ID" value="EKX35197.1"/>
    <property type="molecule type" value="Genomic_DNA"/>
</dbReference>
<feature type="domain" description="Diacylglycerol glucosyltransferase N-terminal" evidence="5">
    <location>
        <begin position="84"/>
        <end position="265"/>
    </location>
</feature>
<name>L1IGI0_GUITC</name>
<dbReference type="InterPro" id="IPR050519">
    <property type="entry name" value="Glycosyltransf_28_UgtP"/>
</dbReference>
<dbReference type="GO" id="GO:0009247">
    <property type="term" value="P:glycolipid biosynthetic process"/>
    <property type="evidence" value="ECO:0007669"/>
    <property type="project" value="InterPro"/>
</dbReference>
<dbReference type="OrthoDB" id="200404at2759"/>
<dbReference type="AlphaFoldDB" id="L1IGI0"/>
<dbReference type="Pfam" id="PF06925">
    <property type="entry name" value="MGDG_synth"/>
    <property type="match status" value="1"/>
</dbReference>
<dbReference type="GO" id="GO:0016020">
    <property type="term" value="C:membrane"/>
    <property type="evidence" value="ECO:0007669"/>
    <property type="project" value="GOC"/>
</dbReference>
<dbReference type="EnsemblProtists" id="EKX35197">
    <property type="protein sequence ID" value="EKX35197"/>
    <property type="gene ID" value="GUITHDRAFT_146693"/>
</dbReference>
<dbReference type="eggNOG" id="ENOG502QPXV">
    <property type="taxonomic scope" value="Eukaryota"/>
</dbReference>
<evidence type="ECO:0000256" key="4">
    <source>
        <dbReference type="SAM" id="MobiDB-lite"/>
    </source>
</evidence>
<reference evidence="6 8" key="1">
    <citation type="journal article" date="2012" name="Nature">
        <title>Algal genomes reveal evolutionary mosaicism and the fate of nucleomorphs.</title>
        <authorList>
            <consortium name="DOE Joint Genome Institute"/>
            <person name="Curtis B.A."/>
            <person name="Tanifuji G."/>
            <person name="Burki F."/>
            <person name="Gruber A."/>
            <person name="Irimia M."/>
            <person name="Maruyama S."/>
            <person name="Arias M.C."/>
            <person name="Ball S.G."/>
            <person name="Gile G.H."/>
            <person name="Hirakawa Y."/>
            <person name="Hopkins J.F."/>
            <person name="Kuo A."/>
            <person name="Rensing S.A."/>
            <person name="Schmutz J."/>
            <person name="Symeonidi A."/>
            <person name="Elias M."/>
            <person name="Eveleigh R.J."/>
            <person name="Herman E.K."/>
            <person name="Klute M.J."/>
            <person name="Nakayama T."/>
            <person name="Obornik M."/>
            <person name="Reyes-Prieto A."/>
            <person name="Armbrust E.V."/>
            <person name="Aves S.J."/>
            <person name="Beiko R.G."/>
            <person name="Coutinho P."/>
            <person name="Dacks J.B."/>
            <person name="Durnford D.G."/>
            <person name="Fast N.M."/>
            <person name="Green B.R."/>
            <person name="Grisdale C.J."/>
            <person name="Hempel F."/>
            <person name="Henrissat B."/>
            <person name="Hoppner M.P."/>
            <person name="Ishida K."/>
            <person name="Kim E."/>
            <person name="Koreny L."/>
            <person name="Kroth P.G."/>
            <person name="Liu Y."/>
            <person name="Malik S.B."/>
            <person name="Maier U.G."/>
            <person name="McRose D."/>
            <person name="Mock T."/>
            <person name="Neilson J.A."/>
            <person name="Onodera N.T."/>
            <person name="Poole A.M."/>
            <person name="Pritham E.J."/>
            <person name="Richards T.A."/>
            <person name="Rocap G."/>
            <person name="Roy S.W."/>
            <person name="Sarai C."/>
            <person name="Schaack S."/>
            <person name="Shirato S."/>
            <person name="Slamovits C.H."/>
            <person name="Spencer D.F."/>
            <person name="Suzuki S."/>
            <person name="Worden A.Z."/>
            <person name="Zauner S."/>
            <person name="Barry K."/>
            <person name="Bell C."/>
            <person name="Bharti A.K."/>
            <person name="Crow J.A."/>
            <person name="Grimwood J."/>
            <person name="Kramer R."/>
            <person name="Lindquist E."/>
            <person name="Lucas S."/>
            <person name="Salamov A."/>
            <person name="McFadden G.I."/>
            <person name="Lane C.E."/>
            <person name="Keeling P.J."/>
            <person name="Gray M.W."/>
            <person name="Grigoriev I.V."/>
            <person name="Archibald J.M."/>
        </authorList>
    </citation>
    <scope>NUCLEOTIDE SEQUENCE</scope>
    <source>
        <strain evidence="6 8">CCMP2712</strain>
    </source>
</reference>
<protein>
    <recommendedName>
        <fullName evidence="5">Diacylglycerol glucosyltransferase N-terminal domain-containing protein</fullName>
    </recommendedName>
</protein>
<dbReference type="OMA" id="IHPYWIN"/>
<sequence length="528" mass="58912">MIHTIKTEVLEEVGHFNNYMKRVWRHISLDLQEMKNGAPKSKKSDGVEEATAHGEHQDAGADKKREAPRRKKILIMMSDTGGGHRASANSLKAALHLMMPEDQLEVKIVDVLEDYTLWFSNRLYNWWVAYPHVWANIFHHTKRTSEKVDRTGGYAGGTTAKILEPTVRSGYRRCLAAEMPDLVVSVHPIMQVIPLEHFMKVANPAKPQDRSKRIPFVTCVTDLGEAHPWWFNVSVDKVFVPTEEMYETAITCGMRKEQVQVFGLPLRQGFWHLDGGEEAKQEKRRKLKLEGDAKVVLAIGGGEGMGKLDQIAKSLGRHLAESNVKSHLVIVCGRNQKLRQKLERFKWPKGCELEQDGEERPTQAHEQESRSSQELGEQEGGEKGKGEQEGEEGEQEGGRERVKVRVVGFLDNVEEYMLASSIAEAAACGRPCMVYDFLPGQEEANVDFVLKRGMGGFEPDANKAAQVVLSWLNDQPTLRKLSDASRKANSNPHAAHDIAAAIITLIQVSSSEAPPWADDAGAGARQTS</sequence>
<dbReference type="GeneID" id="17291935"/>
<organism evidence="6">
    <name type="scientific">Guillardia theta (strain CCMP2712)</name>
    <name type="common">Cryptophyte</name>
    <dbReference type="NCBI Taxonomy" id="905079"/>
    <lineage>
        <taxon>Eukaryota</taxon>
        <taxon>Cryptophyceae</taxon>
        <taxon>Pyrenomonadales</taxon>
        <taxon>Geminigeraceae</taxon>
        <taxon>Guillardia</taxon>
    </lineage>
</organism>
<feature type="compositionally biased region" description="Basic and acidic residues" evidence="4">
    <location>
        <begin position="353"/>
        <end position="371"/>
    </location>
</feature>